<dbReference type="Proteomes" id="UP000828390">
    <property type="component" value="Unassembled WGS sequence"/>
</dbReference>
<keyword evidence="2" id="KW-1185">Reference proteome</keyword>
<sequence>MAYGIPGFAHPAVLSRTRQLIMDGIQECPEHNLACLAKVCYNSLVSAMSRVMFPV</sequence>
<reference evidence="1" key="1">
    <citation type="journal article" date="2019" name="bioRxiv">
        <title>The Genome of the Zebra Mussel, Dreissena polymorpha: A Resource for Invasive Species Research.</title>
        <authorList>
            <person name="McCartney M.A."/>
            <person name="Auch B."/>
            <person name="Kono T."/>
            <person name="Mallez S."/>
            <person name="Zhang Y."/>
            <person name="Obille A."/>
            <person name="Becker A."/>
            <person name="Abrahante J.E."/>
            <person name="Garbe J."/>
            <person name="Badalamenti J.P."/>
            <person name="Herman A."/>
            <person name="Mangelson H."/>
            <person name="Liachko I."/>
            <person name="Sullivan S."/>
            <person name="Sone E.D."/>
            <person name="Koren S."/>
            <person name="Silverstein K.A.T."/>
            <person name="Beckman K.B."/>
            <person name="Gohl D.M."/>
        </authorList>
    </citation>
    <scope>NUCLEOTIDE SEQUENCE</scope>
    <source>
        <strain evidence="1">Duluth1</strain>
        <tissue evidence="1">Whole animal</tissue>
    </source>
</reference>
<proteinExistence type="predicted"/>
<name>A0A9D4JW06_DREPO</name>
<evidence type="ECO:0000313" key="2">
    <source>
        <dbReference type="Proteomes" id="UP000828390"/>
    </source>
</evidence>
<protein>
    <submittedName>
        <fullName evidence="1">Uncharacterized protein</fullName>
    </submittedName>
</protein>
<gene>
    <name evidence="1" type="ORF">DPMN_124262</name>
</gene>
<dbReference type="AlphaFoldDB" id="A0A9D4JW06"/>
<reference evidence="1" key="2">
    <citation type="submission" date="2020-11" db="EMBL/GenBank/DDBJ databases">
        <authorList>
            <person name="McCartney M.A."/>
            <person name="Auch B."/>
            <person name="Kono T."/>
            <person name="Mallez S."/>
            <person name="Becker A."/>
            <person name="Gohl D.M."/>
            <person name="Silverstein K.A.T."/>
            <person name="Koren S."/>
            <person name="Bechman K.B."/>
            <person name="Herman A."/>
            <person name="Abrahante J.E."/>
            <person name="Garbe J."/>
        </authorList>
    </citation>
    <scope>NUCLEOTIDE SEQUENCE</scope>
    <source>
        <strain evidence="1">Duluth1</strain>
        <tissue evidence="1">Whole animal</tissue>
    </source>
</reference>
<evidence type="ECO:0000313" key="1">
    <source>
        <dbReference type="EMBL" id="KAH3822483.1"/>
    </source>
</evidence>
<organism evidence="1 2">
    <name type="scientific">Dreissena polymorpha</name>
    <name type="common">Zebra mussel</name>
    <name type="synonym">Mytilus polymorpha</name>
    <dbReference type="NCBI Taxonomy" id="45954"/>
    <lineage>
        <taxon>Eukaryota</taxon>
        <taxon>Metazoa</taxon>
        <taxon>Spiralia</taxon>
        <taxon>Lophotrochozoa</taxon>
        <taxon>Mollusca</taxon>
        <taxon>Bivalvia</taxon>
        <taxon>Autobranchia</taxon>
        <taxon>Heteroconchia</taxon>
        <taxon>Euheterodonta</taxon>
        <taxon>Imparidentia</taxon>
        <taxon>Neoheterodontei</taxon>
        <taxon>Myida</taxon>
        <taxon>Dreissenoidea</taxon>
        <taxon>Dreissenidae</taxon>
        <taxon>Dreissena</taxon>
    </lineage>
</organism>
<comment type="caution">
    <text evidence="1">The sequence shown here is derived from an EMBL/GenBank/DDBJ whole genome shotgun (WGS) entry which is preliminary data.</text>
</comment>
<dbReference type="EMBL" id="JAIWYP010000005">
    <property type="protein sequence ID" value="KAH3822483.1"/>
    <property type="molecule type" value="Genomic_DNA"/>
</dbReference>
<accession>A0A9D4JW06</accession>